<dbReference type="AlphaFoldDB" id="A0A9W8LZK2"/>
<accession>A0A9W8LZK2</accession>
<dbReference type="GO" id="GO:0005762">
    <property type="term" value="C:mitochondrial large ribosomal subunit"/>
    <property type="evidence" value="ECO:0007669"/>
    <property type="project" value="TreeGrafter"/>
</dbReference>
<comment type="caution">
    <text evidence="9">The sequence shown here is derived from an EMBL/GenBank/DDBJ whole genome shotgun (WGS) entry which is preliminary data.</text>
</comment>
<keyword evidence="3" id="KW-0689">Ribosomal protein</keyword>
<evidence type="ECO:0000313" key="10">
    <source>
        <dbReference type="Proteomes" id="UP001139887"/>
    </source>
</evidence>
<dbReference type="Pfam" id="PF08561">
    <property type="entry name" value="Ribosomal_L37"/>
    <property type="match status" value="1"/>
</dbReference>
<evidence type="ECO:0000256" key="5">
    <source>
        <dbReference type="ARBA" id="ARBA00023274"/>
    </source>
</evidence>
<proteinExistence type="inferred from homology"/>
<evidence type="ECO:0000256" key="2">
    <source>
        <dbReference type="ARBA" id="ARBA00022946"/>
    </source>
</evidence>
<keyword evidence="10" id="KW-1185">Reference proteome</keyword>
<keyword evidence="2" id="KW-0809">Transit peptide</keyword>
<evidence type="ECO:0000256" key="8">
    <source>
        <dbReference type="SAM" id="MobiDB-lite"/>
    </source>
</evidence>
<evidence type="ECO:0000256" key="4">
    <source>
        <dbReference type="ARBA" id="ARBA00023128"/>
    </source>
</evidence>
<dbReference type="InterPro" id="IPR013870">
    <property type="entry name" value="Ribosomal_mL54"/>
</dbReference>
<reference evidence="9" key="1">
    <citation type="submission" date="2022-07" db="EMBL/GenBank/DDBJ databases">
        <title>Phylogenomic reconstructions and comparative analyses of Kickxellomycotina fungi.</title>
        <authorList>
            <person name="Reynolds N.K."/>
            <person name="Stajich J.E."/>
            <person name="Barry K."/>
            <person name="Grigoriev I.V."/>
            <person name="Crous P."/>
            <person name="Smith M.E."/>
        </authorList>
    </citation>
    <scope>NUCLEOTIDE SEQUENCE</scope>
    <source>
        <strain evidence="9">NRRL 1566</strain>
    </source>
</reference>
<dbReference type="Proteomes" id="UP001139887">
    <property type="component" value="Unassembled WGS sequence"/>
</dbReference>
<evidence type="ECO:0000256" key="3">
    <source>
        <dbReference type="ARBA" id="ARBA00022980"/>
    </source>
</evidence>
<evidence type="ECO:0000256" key="1">
    <source>
        <dbReference type="ARBA" id="ARBA00004173"/>
    </source>
</evidence>
<evidence type="ECO:0000256" key="7">
    <source>
        <dbReference type="ARBA" id="ARBA00035179"/>
    </source>
</evidence>
<organism evidence="9 10">
    <name type="scientific">Coemansia brasiliensis</name>
    <dbReference type="NCBI Taxonomy" id="2650707"/>
    <lineage>
        <taxon>Eukaryota</taxon>
        <taxon>Fungi</taxon>
        <taxon>Fungi incertae sedis</taxon>
        <taxon>Zoopagomycota</taxon>
        <taxon>Kickxellomycotina</taxon>
        <taxon>Kickxellomycetes</taxon>
        <taxon>Kickxellales</taxon>
        <taxon>Kickxellaceae</taxon>
        <taxon>Coemansia</taxon>
    </lineage>
</organism>
<dbReference type="OrthoDB" id="10252718at2759"/>
<feature type="region of interest" description="Disordered" evidence="8">
    <location>
        <begin position="101"/>
        <end position="125"/>
    </location>
</feature>
<keyword evidence="4" id="KW-0496">Mitochondrion</keyword>
<comment type="subcellular location">
    <subcellularLocation>
        <location evidence="1">Mitochondrion</location>
    </subcellularLocation>
</comment>
<sequence length="125" mass="14314">MYTRLLFANSSARYVRAGCQTYKGTRGIASSLILRTAEKSAEPANEAQPTQRKYPASSAVHGTVLKGLNIYKAGKDPVALKDEEYPDWLWTLLDEVPVEKMTERERQRHERSKHIKESNFMKSRK</sequence>
<dbReference type="EMBL" id="JANBUW010000009">
    <property type="protein sequence ID" value="KAJ2851719.1"/>
    <property type="molecule type" value="Genomic_DNA"/>
</dbReference>
<name>A0A9W8LZK2_9FUNG</name>
<keyword evidence="5" id="KW-0687">Ribonucleoprotein</keyword>
<evidence type="ECO:0000313" key="9">
    <source>
        <dbReference type="EMBL" id="KAJ2851719.1"/>
    </source>
</evidence>
<protein>
    <recommendedName>
        <fullName evidence="7">Large ribosomal subunit protein mL54</fullName>
    </recommendedName>
</protein>
<gene>
    <name evidence="9" type="ORF">IWW36_000864</name>
</gene>
<dbReference type="GO" id="GO:0003735">
    <property type="term" value="F:structural constituent of ribosome"/>
    <property type="evidence" value="ECO:0007669"/>
    <property type="project" value="TreeGrafter"/>
</dbReference>
<dbReference type="PANTHER" id="PTHR28595:SF1">
    <property type="entry name" value="LARGE RIBOSOMAL SUBUNIT PROTEIN ML54"/>
    <property type="match status" value="1"/>
</dbReference>
<comment type="similarity">
    <text evidence="6">Belongs to the mitochondrion-specific ribosomal protein mL54 family.</text>
</comment>
<dbReference type="PANTHER" id="PTHR28595">
    <property type="entry name" value="39S RIBOSOMAL PROTEIN L54, MITOCHONDRIAL"/>
    <property type="match status" value="1"/>
</dbReference>
<evidence type="ECO:0000256" key="6">
    <source>
        <dbReference type="ARBA" id="ARBA00033752"/>
    </source>
</evidence>